<dbReference type="CDD" id="cd13540">
    <property type="entry name" value="PBP2_ModA_WtpA"/>
    <property type="match status" value="1"/>
</dbReference>
<evidence type="ECO:0000313" key="3">
    <source>
        <dbReference type="Proteomes" id="UP001259659"/>
    </source>
</evidence>
<comment type="similarity">
    <text evidence="1">Belongs to the bacterial solute-binding protein 1 family. WtpA subfamily.</text>
</comment>
<dbReference type="PANTHER" id="PTHR30632:SF16">
    <property type="entry name" value="MOLYBDATE_TUNGSTATE-BINDING PROTEIN WTPA"/>
    <property type="match status" value="1"/>
</dbReference>
<comment type="caution">
    <text evidence="2">The sequence shown here is derived from an EMBL/GenBank/DDBJ whole genome shotgun (WGS) entry which is preliminary data.</text>
</comment>
<reference evidence="2 3" key="1">
    <citation type="submission" date="2022-06" db="EMBL/GenBank/DDBJ databases">
        <title>Haloarcula sp. a new haloarchaeum isolate from saline soil.</title>
        <authorList>
            <person name="Strakova D."/>
            <person name="Galisteo C."/>
            <person name="Sanchez-Porro C."/>
            <person name="Ventosa A."/>
        </authorList>
    </citation>
    <scope>NUCLEOTIDE SEQUENCE [LARGE SCALE GENOMIC DNA]</scope>
    <source>
        <strain evidence="2 3">S1CR25-12</strain>
    </source>
</reference>
<accession>A0ABU2FGD1</accession>
<dbReference type="Gene3D" id="3.40.190.10">
    <property type="entry name" value="Periplasmic binding protein-like II"/>
    <property type="match status" value="2"/>
</dbReference>
<gene>
    <name evidence="2" type="ORF">NDI56_17980</name>
</gene>
<dbReference type="RefSeq" id="WP_310921107.1">
    <property type="nucleotide sequence ID" value="NZ_JAMQON010000006.1"/>
</dbReference>
<evidence type="ECO:0000256" key="1">
    <source>
        <dbReference type="ARBA" id="ARBA00009438"/>
    </source>
</evidence>
<dbReference type="Pfam" id="PF13531">
    <property type="entry name" value="SBP_bac_11"/>
    <property type="match status" value="1"/>
</dbReference>
<protein>
    <submittedName>
        <fullName evidence="2">Extracellular solute-binding protein</fullName>
    </submittedName>
</protein>
<proteinExistence type="inferred from homology"/>
<name>A0ABU2FGD1_9EURY</name>
<organism evidence="2 3">
    <name type="scientific">Haloarcula saliterrae</name>
    <dbReference type="NCBI Taxonomy" id="2950534"/>
    <lineage>
        <taxon>Archaea</taxon>
        <taxon>Methanobacteriati</taxon>
        <taxon>Methanobacteriota</taxon>
        <taxon>Stenosarchaea group</taxon>
        <taxon>Halobacteria</taxon>
        <taxon>Halobacteriales</taxon>
        <taxon>Haloarculaceae</taxon>
        <taxon>Haloarcula</taxon>
    </lineage>
</organism>
<dbReference type="SUPFAM" id="SSF53850">
    <property type="entry name" value="Periplasmic binding protein-like II"/>
    <property type="match status" value="1"/>
</dbReference>
<dbReference type="PANTHER" id="PTHR30632">
    <property type="entry name" value="MOLYBDATE-BINDING PERIPLASMIC PROTEIN"/>
    <property type="match status" value="1"/>
</dbReference>
<evidence type="ECO:0000313" key="2">
    <source>
        <dbReference type="EMBL" id="MDS0261292.1"/>
    </source>
</evidence>
<dbReference type="Proteomes" id="UP001259659">
    <property type="component" value="Unassembled WGS sequence"/>
</dbReference>
<dbReference type="EMBL" id="JAMQON010000006">
    <property type="protein sequence ID" value="MDS0261292.1"/>
    <property type="molecule type" value="Genomic_DNA"/>
</dbReference>
<sequence>MTVGDSPTGRRALLAAVPTALCGLSGCAGVLGGSPSVSLLVAGSLNNAVENGLRSAVDARLQPEAYGSAVVARLVADGRKDPDIVSLADVALFDALLSAEWVAEFATNALVVVYNPETAAGERLANGAPWYDVLLEDDTSLGRTDPDLDPLGYRTLFCLDLATDYYGTDLDLREAIPGPDQRYPETQLVSQFETGAIDAAVVYRNMATERGYDYVDLPAEIDLSDPTLTERYGATSYELPDGTVVSGDVISYGSTLRHESQRTREVFEAHITGEYLTEFGFTVPDDYPRYTGNVPESITN</sequence>
<dbReference type="InterPro" id="IPR050682">
    <property type="entry name" value="ModA/WtpA"/>
</dbReference>
<keyword evidence="3" id="KW-1185">Reference proteome</keyword>